<dbReference type="PRINTS" id="PR00778">
    <property type="entry name" value="HTHARSR"/>
</dbReference>
<dbReference type="InterPro" id="IPR052543">
    <property type="entry name" value="HTH_Metal-responsive_Reg"/>
</dbReference>
<dbReference type="InterPro" id="IPR036388">
    <property type="entry name" value="WH-like_DNA-bd_sf"/>
</dbReference>
<keyword evidence="1" id="KW-0732">Signal</keyword>
<dbReference type="Pfam" id="PF12840">
    <property type="entry name" value="HTH_20"/>
    <property type="match status" value="1"/>
</dbReference>
<name>A0ABS9DXE8_9PROT</name>
<dbReference type="CDD" id="cd00090">
    <property type="entry name" value="HTH_ARSR"/>
    <property type="match status" value="1"/>
</dbReference>
<feature type="chain" id="PRO_5047055370" evidence="1">
    <location>
        <begin position="21"/>
        <end position="232"/>
    </location>
</feature>
<dbReference type="SMART" id="SM00418">
    <property type="entry name" value="HTH_ARSR"/>
    <property type="match status" value="1"/>
</dbReference>
<dbReference type="InterPro" id="IPR001845">
    <property type="entry name" value="HTH_ArsR_DNA-bd_dom"/>
</dbReference>
<proteinExistence type="predicted"/>
<accession>A0ABS9DXE8</accession>
<organism evidence="3 4">
    <name type="scientific">Acidiphilium iwatense</name>
    <dbReference type="NCBI Taxonomy" id="768198"/>
    <lineage>
        <taxon>Bacteria</taxon>
        <taxon>Pseudomonadati</taxon>
        <taxon>Pseudomonadota</taxon>
        <taxon>Alphaproteobacteria</taxon>
        <taxon>Acetobacterales</taxon>
        <taxon>Acidocellaceae</taxon>
        <taxon>Acidiphilium</taxon>
    </lineage>
</organism>
<dbReference type="PANTHER" id="PTHR39168">
    <property type="entry name" value="TRANSCRIPTIONAL REGULATOR-RELATED"/>
    <property type="match status" value="1"/>
</dbReference>
<evidence type="ECO:0000259" key="2">
    <source>
        <dbReference type="PROSITE" id="PS50987"/>
    </source>
</evidence>
<gene>
    <name evidence="3" type="ORF">L2A60_12100</name>
</gene>
<dbReference type="InterPro" id="IPR011991">
    <property type="entry name" value="ArsR-like_HTH"/>
</dbReference>
<dbReference type="PROSITE" id="PS50987">
    <property type="entry name" value="HTH_ARSR_2"/>
    <property type="match status" value="1"/>
</dbReference>
<dbReference type="Proteomes" id="UP001521209">
    <property type="component" value="Unassembled WGS sequence"/>
</dbReference>
<dbReference type="Gene3D" id="1.10.10.10">
    <property type="entry name" value="Winged helix-like DNA-binding domain superfamily/Winged helix DNA-binding domain"/>
    <property type="match status" value="1"/>
</dbReference>
<dbReference type="InterPro" id="IPR036390">
    <property type="entry name" value="WH_DNA-bd_sf"/>
</dbReference>
<keyword evidence="4" id="KW-1185">Reference proteome</keyword>
<comment type="caution">
    <text evidence="3">The sequence shown here is derived from an EMBL/GenBank/DDBJ whole genome shotgun (WGS) entry which is preliminary data.</text>
</comment>
<dbReference type="PANTHER" id="PTHR39168:SF1">
    <property type="entry name" value="TRANSCRIPTIONAL REGULATORY PROTEIN"/>
    <property type="match status" value="1"/>
</dbReference>
<sequence>MVLWPNIAAIAALIADPARATMLAALIDGKALPAGELAYAGGVTAQTASSHLARMLDGGLLACETEGRHRYYRLAGPLVAEALESLAAISAIDTIRRKPISREMERLRTARRCYDHLAGRLGVAVAQSLQTKGFIVPAQAKKFEITPGGVSWFGGIGIDVLTLKPTRHGLARQCLDCTERTHHLAGPLGVQMLTRLCATNWLRRSTDSRAILITPKGMTMFRSELGIDASAL</sequence>
<evidence type="ECO:0000256" key="1">
    <source>
        <dbReference type="SAM" id="SignalP"/>
    </source>
</evidence>
<dbReference type="SUPFAM" id="SSF46785">
    <property type="entry name" value="Winged helix' DNA-binding domain"/>
    <property type="match status" value="1"/>
</dbReference>
<evidence type="ECO:0000313" key="3">
    <source>
        <dbReference type="EMBL" id="MCF3947419.1"/>
    </source>
</evidence>
<evidence type="ECO:0000313" key="4">
    <source>
        <dbReference type="Proteomes" id="UP001521209"/>
    </source>
</evidence>
<dbReference type="RefSeq" id="WP_235704640.1">
    <property type="nucleotide sequence ID" value="NZ_JAKGBZ010000022.1"/>
</dbReference>
<protein>
    <submittedName>
        <fullName evidence="3">ArsR family transcriptional regulator</fullName>
    </submittedName>
</protein>
<reference evidence="3 4" key="1">
    <citation type="submission" date="2022-01" db="EMBL/GenBank/DDBJ databases">
        <authorList>
            <person name="Won M."/>
            <person name="Kim S.-J."/>
            <person name="Kwon S.-W."/>
        </authorList>
    </citation>
    <scope>NUCLEOTIDE SEQUENCE [LARGE SCALE GENOMIC DNA]</scope>
    <source>
        <strain evidence="3 4">KCTC 23505</strain>
    </source>
</reference>
<feature type="domain" description="HTH arsR-type" evidence="2">
    <location>
        <begin position="1"/>
        <end position="94"/>
    </location>
</feature>
<feature type="signal peptide" evidence="1">
    <location>
        <begin position="1"/>
        <end position="20"/>
    </location>
</feature>
<dbReference type="EMBL" id="JAKGBZ010000022">
    <property type="protein sequence ID" value="MCF3947419.1"/>
    <property type="molecule type" value="Genomic_DNA"/>
</dbReference>